<comment type="caution">
    <text evidence="8">The sequence shown here is derived from an EMBL/GenBank/DDBJ whole genome shotgun (WGS) entry which is preliminary data.</text>
</comment>
<gene>
    <name evidence="8" type="ORF">CW751_09060</name>
</gene>
<sequence>MRVQFLLNILLAIVWVFLTGTINATNFAFGFILSFLVLWLISFNEKSRKYFVIAPRIVSFAFYFLYELIKANLQVAADVITPKFYMEPGIIKYPLDAKSNLEITLLANVITLTPGTLSLDVSDDKKVLYIHAMYVHDKEEFIASIKNGFEKRILKIVR</sequence>
<comment type="subcellular location">
    <subcellularLocation>
        <location evidence="1">Cell membrane</location>
        <topology evidence="1">Multi-pass membrane protein</topology>
    </subcellularLocation>
</comment>
<evidence type="ECO:0000313" key="8">
    <source>
        <dbReference type="EMBL" id="PKR80515.1"/>
    </source>
</evidence>
<feature type="transmembrane region" description="Helical" evidence="7">
    <location>
        <begin position="12"/>
        <end position="38"/>
    </location>
</feature>
<dbReference type="InterPro" id="IPR002758">
    <property type="entry name" value="Cation_antiport_E"/>
</dbReference>
<comment type="similarity">
    <text evidence="2">Belongs to the CPA3 antiporters (TC 2.A.63) subunit E family.</text>
</comment>
<dbReference type="PIRSF" id="PIRSF019239">
    <property type="entry name" value="MrpE"/>
    <property type="match status" value="1"/>
</dbReference>
<dbReference type="AlphaFoldDB" id="A0A2I0R1T2"/>
<evidence type="ECO:0000256" key="7">
    <source>
        <dbReference type="SAM" id="Phobius"/>
    </source>
</evidence>
<protein>
    <submittedName>
        <fullName evidence="8">Na+/H+ antiporter subunit E</fullName>
    </submittedName>
</protein>
<dbReference type="Pfam" id="PF01899">
    <property type="entry name" value="MNHE"/>
    <property type="match status" value="1"/>
</dbReference>
<dbReference type="RefSeq" id="WP_101334685.1">
    <property type="nucleotide sequence ID" value="NZ_PJNI01000009.1"/>
</dbReference>
<dbReference type="OrthoDB" id="9800498at2"/>
<organism evidence="8 9">
    <name type="scientific">Brumimicrobium salinarum</name>
    <dbReference type="NCBI Taxonomy" id="2058658"/>
    <lineage>
        <taxon>Bacteria</taxon>
        <taxon>Pseudomonadati</taxon>
        <taxon>Bacteroidota</taxon>
        <taxon>Flavobacteriia</taxon>
        <taxon>Flavobacteriales</taxon>
        <taxon>Crocinitomicaceae</taxon>
        <taxon>Brumimicrobium</taxon>
    </lineage>
</organism>
<evidence type="ECO:0000256" key="2">
    <source>
        <dbReference type="ARBA" id="ARBA00006228"/>
    </source>
</evidence>
<dbReference type="GO" id="GO:0008324">
    <property type="term" value="F:monoatomic cation transmembrane transporter activity"/>
    <property type="evidence" value="ECO:0007669"/>
    <property type="project" value="InterPro"/>
</dbReference>
<evidence type="ECO:0000313" key="9">
    <source>
        <dbReference type="Proteomes" id="UP000236654"/>
    </source>
</evidence>
<reference evidence="8 9" key="1">
    <citation type="submission" date="2017-12" db="EMBL/GenBank/DDBJ databases">
        <title>The draft genome sequence of Brumimicrobium saltpan LHR20.</title>
        <authorList>
            <person name="Do Z.-J."/>
            <person name="Luo H.-R."/>
        </authorList>
    </citation>
    <scope>NUCLEOTIDE SEQUENCE [LARGE SCALE GENOMIC DNA]</scope>
    <source>
        <strain evidence="8 9">LHR20</strain>
    </source>
</reference>
<evidence type="ECO:0000256" key="5">
    <source>
        <dbReference type="ARBA" id="ARBA00022989"/>
    </source>
</evidence>
<evidence type="ECO:0000256" key="1">
    <source>
        <dbReference type="ARBA" id="ARBA00004651"/>
    </source>
</evidence>
<proteinExistence type="inferred from homology"/>
<keyword evidence="9" id="KW-1185">Reference proteome</keyword>
<evidence type="ECO:0000256" key="4">
    <source>
        <dbReference type="ARBA" id="ARBA00022692"/>
    </source>
</evidence>
<evidence type="ECO:0000256" key="6">
    <source>
        <dbReference type="ARBA" id="ARBA00023136"/>
    </source>
</evidence>
<keyword evidence="6 7" id="KW-0472">Membrane</keyword>
<name>A0A2I0R1T2_9FLAO</name>
<keyword evidence="4 7" id="KW-0812">Transmembrane</keyword>
<dbReference type="GO" id="GO:0005886">
    <property type="term" value="C:plasma membrane"/>
    <property type="evidence" value="ECO:0007669"/>
    <property type="project" value="UniProtKB-SubCell"/>
</dbReference>
<evidence type="ECO:0000256" key="3">
    <source>
        <dbReference type="ARBA" id="ARBA00022475"/>
    </source>
</evidence>
<keyword evidence="3" id="KW-1003">Cell membrane</keyword>
<dbReference type="EMBL" id="PJNI01000009">
    <property type="protein sequence ID" value="PKR80515.1"/>
    <property type="molecule type" value="Genomic_DNA"/>
</dbReference>
<dbReference type="Proteomes" id="UP000236654">
    <property type="component" value="Unassembled WGS sequence"/>
</dbReference>
<keyword evidence="5 7" id="KW-1133">Transmembrane helix</keyword>
<accession>A0A2I0R1T2</accession>
<dbReference type="PANTHER" id="PTHR34584:SF1">
    <property type="entry name" value="NA(+)_H(+) ANTIPORTER SUBUNIT E1"/>
    <property type="match status" value="1"/>
</dbReference>
<dbReference type="PANTHER" id="PTHR34584">
    <property type="entry name" value="NA(+)/H(+) ANTIPORTER SUBUNIT E1"/>
    <property type="match status" value="1"/>
</dbReference>